<feature type="transmembrane region" description="Helical" evidence="2">
    <location>
        <begin position="50"/>
        <end position="71"/>
    </location>
</feature>
<keyword evidence="2" id="KW-0472">Membrane</keyword>
<feature type="transmembrane region" description="Helical" evidence="2">
    <location>
        <begin position="83"/>
        <end position="101"/>
    </location>
</feature>
<feature type="transmembrane region" description="Helical" evidence="2">
    <location>
        <begin position="160"/>
        <end position="180"/>
    </location>
</feature>
<keyword evidence="2" id="KW-0812">Transmembrane</keyword>
<dbReference type="NCBIfam" id="NF041646">
    <property type="entry name" value="VC0807_fam"/>
    <property type="match status" value="1"/>
</dbReference>
<dbReference type="Proteomes" id="UP000007842">
    <property type="component" value="Chromosome"/>
</dbReference>
<gene>
    <name evidence="3" type="ordered locus">SCATT_56690</name>
</gene>
<organism evidence="3 4">
    <name type="scientific">Streptantibioticus cattleyicolor (strain ATCC 35852 / DSM 46488 / JCM 4925 / NBRC 14057 / NRRL 8057)</name>
    <name type="common">Streptomyces cattleya</name>
    <dbReference type="NCBI Taxonomy" id="1003195"/>
    <lineage>
        <taxon>Bacteria</taxon>
        <taxon>Bacillati</taxon>
        <taxon>Actinomycetota</taxon>
        <taxon>Actinomycetes</taxon>
        <taxon>Kitasatosporales</taxon>
        <taxon>Streptomycetaceae</taxon>
        <taxon>Streptantibioticus</taxon>
    </lineage>
</organism>
<dbReference type="PATRIC" id="fig|1003195.29.peg.5651"/>
<keyword evidence="2" id="KW-1133">Transmembrane helix</keyword>
<evidence type="ECO:0000256" key="2">
    <source>
        <dbReference type="SAM" id="Phobius"/>
    </source>
</evidence>
<dbReference type="STRING" id="1003195.SCATT_56690"/>
<dbReference type="HOGENOM" id="CLU_082059_0_0_11"/>
<feature type="transmembrane region" description="Helical" evidence="2">
    <location>
        <begin position="186"/>
        <end position="206"/>
    </location>
</feature>
<feature type="transmembrane region" description="Helical" evidence="2">
    <location>
        <begin position="113"/>
        <end position="136"/>
    </location>
</feature>
<dbReference type="KEGG" id="scy:SCATT_56690"/>
<feature type="region of interest" description="Disordered" evidence="1">
    <location>
        <begin position="1"/>
        <end position="25"/>
    </location>
</feature>
<dbReference type="EMBL" id="CP003219">
    <property type="protein sequence ID" value="AEW98040.1"/>
    <property type="molecule type" value="Genomic_DNA"/>
</dbReference>
<reference evidence="4" key="1">
    <citation type="submission" date="2011-12" db="EMBL/GenBank/DDBJ databases">
        <title>Complete genome sequence of Streptomyces cattleya strain DSM 46488.</title>
        <authorList>
            <person name="Ou H.-Y."/>
            <person name="Li P."/>
            <person name="Zhao C."/>
            <person name="O'Hagan D."/>
            <person name="Deng Z."/>
        </authorList>
    </citation>
    <scope>NUCLEOTIDE SEQUENCE [LARGE SCALE GENOMIC DNA]</scope>
    <source>
        <strain evidence="4">ATCC 35852 / DSM 46488 / JCM 4925 / NBRC 14057 / NRRL 8057</strain>
    </source>
</reference>
<dbReference type="eggNOG" id="ENOG50301K1">
    <property type="taxonomic scope" value="Bacteria"/>
</dbReference>
<evidence type="ECO:0000313" key="4">
    <source>
        <dbReference type="Proteomes" id="UP000007842"/>
    </source>
</evidence>
<feature type="compositionally biased region" description="Basic and acidic residues" evidence="1">
    <location>
        <begin position="1"/>
        <end position="20"/>
    </location>
</feature>
<proteinExistence type="predicted"/>
<accession>G8X445</accession>
<protein>
    <submittedName>
        <fullName evidence="3">Membrane protein</fullName>
    </submittedName>
</protein>
<dbReference type="AlphaFoldDB" id="G8X445"/>
<name>G8X445_STREN</name>
<keyword evidence="4" id="KW-1185">Reference proteome</keyword>
<evidence type="ECO:0000313" key="3">
    <source>
        <dbReference type="EMBL" id="AEW98040.1"/>
    </source>
</evidence>
<evidence type="ECO:0000256" key="1">
    <source>
        <dbReference type="SAM" id="MobiDB-lite"/>
    </source>
</evidence>
<sequence length="216" mass="22875">MFRSVTDMRTHEAVPTRTDGKATTGTRRAKAISLACDAGLSPATFYAGQAAGLSVTASLLAATGVAGAWLLWTAYRKRRIDALAGLMLATYALMLVIALLARDERMLLLRDPATSALAGLVFLASCATPTPALAYLGRRLHGRPLPDDPGMRRSVRMQTAVWGGGLVAEAAVRAAMLFLLPVTVTAGLSTVIELSVIGALLVWSAWCRRRARLALA</sequence>